<dbReference type="Gene3D" id="3.40.390.30">
    <property type="entry name" value="Metalloproteases ('zincins'), catalytic domain"/>
    <property type="match status" value="1"/>
</dbReference>
<evidence type="ECO:0000313" key="9">
    <source>
        <dbReference type="Proteomes" id="UP000002043"/>
    </source>
</evidence>
<comment type="similarity">
    <text evidence="1 7">Belongs to the endoribonuclease YbeY family.</text>
</comment>
<dbReference type="InterPro" id="IPR002036">
    <property type="entry name" value="YbeY"/>
</dbReference>
<evidence type="ECO:0000256" key="5">
    <source>
        <dbReference type="ARBA" id="ARBA00022801"/>
    </source>
</evidence>
<keyword evidence="7" id="KW-0963">Cytoplasm</keyword>
<dbReference type="PROSITE" id="PS01306">
    <property type="entry name" value="UPF0054"/>
    <property type="match status" value="1"/>
</dbReference>
<keyword evidence="4 7" id="KW-0255">Endonuclease</keyword>
<dbReference type="SUPFAM" id="SSF55486">
    <property type="entry name" value="Metalloproteases ('zincins'), catalytic domain"/>
    <property type="match status" value="1"/>
</dbReference>
<feature type="binding site" evidence="7">
    <location>
        <position position="112"/>
    </location>
    <ligand>
        <name>Zn(2+)</name>
        <dbReference type="ChEBI" id="CHEBI:29105"/>
        <note>catalytic</note>
    </ligand>
</feature>
<feature type="binding site" evidence="7">
    <location>
        <position position="122"/>
    </location>
    <ligand>
        <name>Zn(2+)</name>
        <dbReference type="ChEBI" id="CHEBI:29105"/>
        <note>catalytic</note>
    </ligand>
</feature>
<dbReference type="AlphaFoldDB" id="D3SP85"/>
<comment type="cofactor">
    <cofactor evidence="7">
        <name>Zn(2+)</name>
        <dbReference type="ChEBI" id="CHEBI:29105"/>
    </cofactor>
    <text evidence="7">Binds 1 zinc ion.</text>
</comment>
<evidence type="ECO:0000313" key="8">
    <source>
        <dbReference type="EMBL" id="ADC88972.1"/>
    </source>
</evidence>
<keyword evidence="7" id="KW-0698">rRNA processing</keyword>
<dbReference type="OrthoDB" id="9807740at2"/>
<dbReference type="EMBL" id="CP001931">
    <property type="protein sequence ID" value="ADC88972.1"/>
    <property type="molecule type" value="Genomic_DNA"/>
</dbReference>
<keyword evidence="5 7" id="KW-0378">Hydrolase</keyword>
<evidence type="ECO:0000256" key="4">
    <source>
        <dbReference type="ARBA" id="ARBA00022759"/>
    </source>
</evidence>
<name>D3SP85_THEAH</name>
<dbReference type="Pfam" id="PF02130">
    <property type="entry name" value="YbeY"/>
    <property type="match status" value="1"/>
</dbReference>
<evidence type="ECO:0000256" key="7">
    <source>
        <dbReference type="HAMAP-Rule" id="MF_00009"/>
    </source>
</evidence>
<evidence type="ECO:0000256" key="1">
    <source>
        <dbReference type="ARBA" id="ARBA00010875"/>
    </source>
</evidence>
<dbReference type="PANTHER" id="PTHR46986:SF1">
    <property type="entry name" value="ENDORIBONUCLEASE YBEY, CHLOROPLASTIC"/>
    <property type="match status" value="1"/>
</dbReference>
<dbReference type="eggNOG" id="COG0319">
    <property type="taxonomic scope" value="Bacteria"/>
</dbReference>
<dbReference type="GO" id="GO:0004521">
    <property type="term" value="F:RNA endonuclease activity"/>
    <property type="evidence" value="ECO:0007669"/>
    <property type="project" value="UniProtKB-UniRule"/>
</dbReference>
<evidence type="ECO:0000256" key="6">
    <source>
        <dbReference type="ARBA" id="ARBA00022833"/>
    </source>
</evidence>
<evidence type="ECO:0000256" key="3">
    <source>
        <dbReference type="ARBA" id="ARBA00022723"/>
    </source>
</evidence>
<protein>
    <recommendedName>
        <fullName evidence="7">Endoribonuclease YbeY</fullName>
        <ecNumber evidence="7">3.1.-.-</ecNumber>
    </recommendedName>
</protein>
<keyword evidence="6 7" id="KW-0862">Zinc</keyword>
<dbReference type="KEGG" id="tal:Thal_0337"/>
<dbReference type="STRING" id="638303.Thal_0337"/>
<keyword evidence="2 7" id="KW-0540">Nuclease</keyword>
<dbReference type="PANTHER" id="PTHR46986">
    <property type="entry name" value="ENDORIBONUCLEASE YBEY, CHLOROPLASTIC"/>
    <property type="match status" value="1"/>
</dbReference>
<dbReference type="GO" id="GO:0006364">
    <property type="term" value="P:rRNA processing"/>
    <property type="evidence" value="ECO:0007669"/>
    <property type="project" value="UniProtKB-UniRule"/>
</dbReference>
<dbReference type="GO" id="GO:0005737">
    <property type="term" value="C:cytoplasm"/>
    <property type="evidence" value="ECO:0007669"/>
    <property type="project" value="UniProtKB-SubCell"/>
</dbReference>
<accession>D3SP85</accession>
<evidence type="ECO:0000256" key="2">
    <source>
        <dbReference type="ARBA" id="ARBA00022722"/>
    </source>
</evidence>
<keyword evidence="3 7" id="KW-0479">Metal-binding</keyword>
<dbReference type="GO" id="GO:0004222">
    <property type="term" value="F:metalloendopeptidase activity"/>
    <property type="evidence" value="ECO:0007669"/>
    <property type="project" value="InterPro"/>
</dbReference>
<sequence>MRSTKNKVLLRVERGRVRRRWLKALLLKALDLLHLKKVELSLYITTDQVIRELNREYRGKDKPTDVLSFPIGEKVGSFTLLGDIVISWDTAKKQAKEYGHSTEEEIKRLALHGLVHLLGYDHELGGEEERKFFSLENYLLSELSHIAPWSWGANFLKRKNS</sequence>
<comment type="function">
    <text evidence="7">Single strand-specific metallo-endoribonuclease involved in late-stage 70S ribosome quality control and in maturation of the 3' terminus of the 16S rRNA.</text>
</comment>
<gene>
    <name evidence="7" type="primary">ybeY</name>
    <name evidence="8" type="ordered locus">Thal_0337</name>
</gene>
<organism evidence="8 9">
    <name type="scientific">Thermocrinis albus (strain DSM 14484 / JCM 11386 / HI 11/12)</name>
    <dbReference type="NCBI Taxonomy" id="638303"/>
    <lineage>
        <taxon>Bacteria</taxon>
        <taxon>Pseudomonadati</taxon>
        <taxon>Aquificota</taxon>
        <taxon>Aquificia</taxon>
        <taxon>Aquificales</taxon>
        <taxon>Aquificaceae</taxon>
        <taxon>Thermocrinis</taxon>
    </lineage>
</organism>
<dbReference type="InterPro" id="IPR020549">
    <property type="entry name" value="YbeY_CS"/>
</dbReference>
<feature type="binding site" evidence="7">
    <location>
        <position position="116"/>
    </location>
    <ligand>
        <name>Zn(2+)</name>
        <dbReference type="ChEBI" id="CHEBI:29105"/>
        <note>catalytic</note>
    </ligand>
</feature>
<reference evidence="9" key="1">
    <citation type="journal article" date="2010" name="Stand. Genomic Sci.">
        <title>Complete genome sequence of Thermocrinis albus type strain (HI 11/12T).</title>
        <authorList>
            <person name="Wirth R."/>
            <person name="Sikorski J."/>
            <person name="Brambilla E."/>
            <person name="Misra M."/>
            <person name="Lapidus A."/>
            <person name="Copeland A."/>
            <person name="Nolan M."/>
            <person name="Lucas S."/>
            <person name="Chen F."/>
            <person name="Tice H."/>
            <person name="Cheng J.F."/>
            <person name="Han C."/>
            <person name="Detter J.C."/>
            <person name="Tapia R."/>
            <person name="Bruce D."/>
            <person name="Goodwin L."/>
            <person name="Pitluck S."/>
            <person name="Pati A."/>
            <person name="Anderson I."/>
            <person name="Ivanova N."/>
            <person name="Mavromatis K."/>
            <person name="Mikhailova N."/>
            <person name="Chen A."/>
            <person name="Palaniappan K."/>
            <person name="Bilek Y."/>
            <person name="Hader T."/>
            <person name="Land M."/>
            <person name="Hauser L."/>
            <person name="Chang Y.J."/>
            <person name="Jeffries C.D."/>
            <person name="Tindall B.J."/>
            <person name="Rohde M."/>
            <person name="Goker M."/>
            <person name="Bristow J."/>
            <person name="Eisen J.A."/>
            <person name="Markowitz V."/>
            <person name="Hugenholtz P."/>
            <person name="Kyrpides N.C."/>
            <person name="Klenk H.P."/>
        </authorList>
    </citation>
    <scope>NUCLEOTIDE SEQUENCE [LARGE SCALE GENOMIC DNA]</scope>
    <source>
        <strain evidence="9">DSM 14484 / JCM 11386 / HI 11/12</strain>
    </source>
</reference>
<dbReference type="HAMAP" id="MF_00009">
    <property type="entry name" value="Endoribonucl_YbeY"/>
    <property type="match status" value="1"/>
</dbReference>
<comment type="subcellular location">
    <subcellularLocation>
        <location evidence="7">Cytoplasm</location>
    </subcellularLocation>
</comment>
<dbReference type="EC" id="3.1.-.-" evidence="7"/>
<dbReference type="NCBIfam" id="TIGR00043">
    <property type="entry name" value="rRNA maturation RNase YbeY"/>
    <property type="match status" value="1"/>
</dbReference>
<dbReference type="Proteomes" id="UP000002043">
    <property type="component" value="Chromosome"/>
</dbReference>
<keyword evidence="7" id="KW-0690">Ribosome biogenesis</keyword>
<dbReference type="HOGENOM" id="CLU_106710_3_3_0"/>
<dbReference type="InterPro" id="IPR023091">
    <property type="entry name" value="MetalPrtase_cat_dom_sf_prd"/>
</dbReference>
<keyword evidence="9" id="KW-1185">Reference proteome</keyword>
<proteinExistence type="inferred from homology"/>
<dbReference type="GO" id="GO:0008270">
    <property type="term" value="F:zinc ion binding"/>
    <property type="evidence" value="ECO:0007669"/>
    <property type="project" value="UniProtKB-UniRule"/>
</dbReference>